<dbReference type="Pfam" id="PF20789">
    <property type="entry name" value="4HBT_3C"/>
    <property type="match status" value="1"/>
</dbReference>
<feature type="domain" description="Acyl-CoA thioesterase-like N-terminal HotDog" evidence="1">
    <location>
        <begin position="25"/>
        <end position="104"/>
    </location>
</feature>
<sequence>MTIRSAFFTSATDDRLTPGPRAASGWGSDHMRGMAVSGALARAAERVATPGLVPVRWSIDLFRPTRMSDVDVTTTVVRAGRRYCLIDVVAAQNDAPTARATAAFAAASDAESTVWATDHALTPPASDGDDQPEEVERFYWDAGRGWLTPGESPYTSERKGVWHFPIPVVDGEEPSPFVVAAAVADVVNAICSVGPDGLAFINTDATMHLSRSPASGPIGLAMISRTEHAGLSASAAAVFDRQGAFGHVSATGLANPPIPLLHHPFPEARR</sequence>
<evidence type="ECO:0008006" key="5">
    <source>
        <dbReference type="Google" id="ProtNLM"/>
    </source>
</evidence>
<dbReference type="InterPro" id="IPR029069">
    <property type="entry name" value="HotDog_dom_sf"/>
</dbReference>
<dbReference type="Proteomes" id="UP000444960">
    <property type="component" value="Unassembled WGS sequence"/>
</dbReference>
<dbReference type="AlphaFoldDB" id="A0A7I9V620"/>
<evidence type="ECO:0000259" key="2">
    <source>
        <dbReference type="Pfam" id="PF20789"/>
    </source>
</evidence>
<dbReference type="InterPro" id="IPR049450">
    <property type="entry name" value="ACOT8-like_C"/>
</dbReference>
<dbReference type="InterPro" id="IPR042171">
    <property type="entry name" value="Acyl-CoA_hotdog"/>
</dbReference>
<organism evidence="3 4">
    <name type="scientific">Gordonia spumicola</name>
    <dbReference type="NCBI Taxonomy" id="589161"/>
    <lineage>
        <taxon>Bacteria</taxon>
        <taxon>Bacillati</taxon>
        <taxon>Actinomycetota</taxon>
        <taxon>Actinomycetes</taxon>
        <taxon>Mycobacteriales</taxon>
        <taxon>Gordoniaceae</taxon>
        <taxon>Gordonia</taxon>
    </lineage>
</organism>
<gene>
    <name evidence="3" type="ORF">nbrc107696_09470</name>
</gene>
<proteinExistence type="predicted"/>
<protein>
    <recommendedName>
        <fullName evidence="5">Thioesterase</fullName>
    </recommendedName>
</protein>
<dbReference type="CDD" id="cd03440">
    <property type="entry name" value="hot_dog"/>
    <property type="match status" value="1"/>
</dbReference>
<comment type="caution">
    <text evidence="3">The sequence shown here is derived from an EMBL/GenBank/DDBJ whole genome shotgun (WGS) entry which is preliminary data.</text>
</comment>
<keyword evidence="4" id="KW-1185">Reference proteome</keyword>
<reference evidence="4" key="1">
    <citation type="submission" date="2019-06" db="EMBL/GenBank/DDBJ databases">
        <title>Gordonia isolated from sludge of a wastewater treatment plant.</title>
        <authorList>
            <person name="Tamura T."/>
            <person name="Aoyama K."/>
            <person name="Kang Y."/>
            <person name="Saito S."/>
            <person name="Akiyama N."/>
            <person name="Yazawa K."/>
            <person name="Gonoi T."/>
            <person name="Mikami Y."/>
        </authorList>
    </citation>
    <scope>NUCLEOTIDE SEQUENCE [LARGE SCALE GENOMIC DNA]</scope>
    <source>
        <strain evidence="4">NBRC 107696</strain>
    </source>
</reference>
<evidence type="ECO:0000313" key="4">
    <source>
        <dbReference type="Proteomes" id="UP000444960"/>
    </source>
</evidence>
<evidence type="ECO:0000313" key="3">
    <source>
        <dbReference type="EMBL" id="GEE00501.1"/>
    </source>
</evidence>
<dbReference type="OrthoDB" id="4968093at2"/>
<name>A0A7I9V620_9ACTN</name>
<accession>A0A7I9V620</accession>
<dbReference type="InterPro" id="IPR049449">
    <property type="entry name" value="TesB_ACOT8-like_N"/>
</dbReference>
<feature type="domain" description="Acyl-CoA thioesterase-like C-terminal" evidence="2">
    <location>
        <begin position="130"/>
        <end position="244"/>
    </location>
</feature>
<dbReference type="RefSeq" id="WP_161894393.1">
    <property type="nucleotide sequence ID" value="NZ_BJOV01000002.1"/>
</dbReference>
<dbReference type="EMBL" id="BJOV01000002">
    <property type="protein sequence ID" value="GEE00501.1"/>
    <property type="molecule type" value="Genomic_DNA"/>
</dbReference>
<dbReference type="Gene3D" id="2.40.160.210">
    <property type="entry name" value="Acyl-CoA thioesterase, double hotdog domain"/>
    <property type="match status" value="1"/>
</dbReference>
<dbReference type="SUPFAM" id="SSF54637">
    <property type="entry name" value="Thioesterase/thiol ester dehydrase-isomerase"/>
    <property type="match status" value="1"/>
</dbReference>
<evidence type="ECO:0000259" key="1">
    <source>
        <dbReference type="Pfam" id="PF13622"/>
    </source>
</evidence>
<dbReference type="Pfam" id="PF13622">
    <property type="entry name" value="4HBT_3"/>
    <property type="match status" value="1"/>
</dbReference>